<dbReference type="PROSITE" id="PS00061">
    <property type="entry name" value="ADH_SHORT"/>
    <property type="match status" value="1"/>
</dbReference>
<dbReference type="EMBL" id="AZHF01000003">
    <property type="protein sequence ID" value="OAA78665.1"/>
    <property type="molecule type" value="Genomic_DNA"/>
</dbReference>
<dbReference type="Gene3D" id="3.40.50.720">
    <property type="entry name" value="NAD(P)-binding Rossmann-like Domain"/>
    <property type="match status" value="1"/>
</dbReference>
<dbReference type="InterPro" id="IPR002347">
    <property type="entry name" value="SDR_fam"/>
</dbReference>
<dbReference type="STRING" id="1081108.A0A162IVD8"/>
<comment type="caution">
    <text evidence="4">The sequence shown here is derived from an EMBL/GenBank/DDBJ whole genome shotgun (WGS) entry which is preliminary data.</text>
</comment>
<evidence type="ECO:0000313" key="5">
    <source>
        <dbReference type="Proteomes" id="UP000076881"/>
    </source>
</evidence>
<evidence type="ECO:0000256" key="3">
    <source>
        <dbReference type="ARBA" id="ARBA00023002"/>
    </source>
</evidence>
<gene>
    <name evidence="4" type="ORF">LEL_05488</name>
</gene>
<dbReference type="Pfam" id="PF13561">
    <property type="entry name" value="adh_short_C2"/>
    <property type="match status" value="1"/>
</dbReference>
<evidence type="ECO:0000313" key="4">
    <source>
        <dbReference type="EMBL" id="OAA78665.1"/>
    </source>
</evidence>
<accession>A0A162IVD8</accession>
<comment type="similarity">
    <text evidence="1">Belongs to the short-chain dehydrogenases/reductases (SDR) family.</text>
</comment>
<dbReference type="PRINTS" id="PR00081">
    <property type="entry name" value="GDHRDH"/>
</dbReference>
<evidence type="ECO:0000256" key="2">
    <source>
        <dbReference type="ARBA" id="ARBA00022857"/>
    </source>
</evidence>
<organism evidence="4 5">
    <name type="scientific">Akanthomyces lecanii RCEF 1005</name>
    <dbReference type="NCBI Taxonomy" id="1081108"/>
    <lineage>
        <taxon>Eukaryota</taxon>
        <taxon>Fungi</taxon>
        <taxon>Dikarya</taxon>
        <taxon>Ascomycota</taxon>
        <taxon>Pezizomycotina</taxon>
        <taxon>Sordariomycetes</taxon>
        <taxon>Hypocreomycetidae</taxon>
        <taxon>Hypocreales</taxon>
        <taxon>Cordycipitaceae</taxon>
        <taxon>Akanthomyces</taxon>
        <taxon>Cordyceps confragosa</taxon>
    </lineage>
</organism>
<keyword evidence="2" id="KW-0521">NADP</keyword>
<dbReference type="PANTHER" id="PTHR24321">
    <property type="entry name" value="DEHYDROGENASES, SHORT CHAIN"/>
    <property type="match status" value="1"/>
</dbReference>
<sequence>MSGFSAKLLQGKVGIVTGAGSPYGIGRSLVLGLAAAGARAVYATDLTTKHIASLRDEVKKSGSSCEVREHVLDVTDEAQTIEVLKKIIADYGRLDFYFANAGVGLYKPLPETDTSYYDKMINIMQRSFFLAIRYGGQAMSNICAEKPAPGGSIIVTSSMAGASGGVSDISYSSAKVAVSGMVKPGAVQLSSTNVRVNAIAPGFVRSSIVSSSAGFDTSRDDKPYEKKDAASTFDRTMGRFASEKHYYSRIPEPEEIANIGVFLASDLAASINGENIMADSGRIAAGSNYNEPMPRMTPLQP</sequence>
<name>A0A162IVD8_CORDF</name>
<reference evidence="4 5" key="1">
    <citation type="journal article" date="2016" name="Genome Biol. Evol.">
        <title>Divergent and convergent evolution of fungal pathogenicity.</title>
        <authorList>
            <person name="Shang Y."/>
            <person name="Xiao G."/>
            <person name="Zheng P."/>
            <person name="Cen K."/>
            <person name="Zhan S."/>
            <person name="Wang C."/>
        </authorList>
    </citation>
    <scope>NUCLEOTIDE SEQUENCE [LARGE SCALE GENOMIC DNA]</scope>
    <source>
        <strain evidence="4 5">RCEF 1005</strain>
    </source>
</reference>
<dbReference type="CDD" id="cd05233">
    <property type="entry name" value="SDR_c"/>
    <property type="match status" value="1"/>
</dbReference>
<dbReference type="AlphaFoldDB" id="A0A162IVD8"/>
<dbReference type="InterPro" id="IPR020904">
    <property type="entry name" value="Sc_DH/Rdtase_CS"/>
</dbReference>
<dbReference type="SUPFAM" id="SSF51735">
    <property type="entry name" value="NAD(P)-binding Rossmann-fold domains"/>
    <property type="match status" value="1"/>
</dbReference>
<proteinExistence type="inferred from homology"/>
<dbReference type="GO" id="GO:0016491">
    <property type="term" value="F:oxidoreductase activity"/>
    <property type="evidence" value="ECO:0007669"/>
    <property type="project" value="UniProtKB-KW"/>
</dbReference>
<dbReference type="PANTHER" id="PTHR24321:SF8">
    <property type="entry name" value="ESTRADIOL 17-BETA-DEHYDROGENASE 8-RELATED"/>
    <property type="match status" value="1"/>
</dbReference>
<dbReference type="Pfam" id="PF00106">
    <property type="entry name" value="adh_short"/>
    <property type="match status" value="1"/>
</dbReference>
<dbReference type="Proteomes" id="UP000076881">
    <property type="component" value="Unassembled WGS sequence"/>
</dbReference>
<dbReference type="OrthoDB" id="4870502at2759"/>
<evidence type="ECO:0000256" key="1">
    <source>
        <dbReference type="ARBA" id="ARBA00006484"/>
    </source>
</evidence>
<protein>
    <submittedName>
        <fullName evidence="4">3-oxoacyl-(Acyl-carrier-protein) reductase</fullName>
    </submittedName>
</protein>
<dbReference type="InterPro" id="IPR036291">
    <property type="entry name" value="NAD(P)-bd_dom_sf"/>
</dbReference>
<keyword evidence="5" id="KW-1185">Reference proteome</keyword>
<keyword evidence="3" id="KW-0560">Oxidoreductase</keyword>